<dbReference type="Gene3D" id="1.10.287.660">
    <property type="entry name" value="Helix hairpin bin"/>
    <property type="match status" value="1"/>
</dbReference>
<protein>
    <submittedName>
        <fullName evidence="11">Protein GET1</fullName>
    </submittedName>
</protein>
<keyword evidence="12" id="KW-1185">Reference proteome</keyword>
<accession>A0A5C5FY98</accession>
<evidence type="ECO:0000313" key="11">
    <source>
        <dbReference type="EMBL" id="TNY21142.1"/>
    </source>
</evidence>
<dbReference type="EMBL" id="SOZI01000050">
    <property type="protein sequence ID" value="TNY21142.1"/>
    <property type="molecule type" value="Genomic_DNA"/>
</dbReference>
<dbReference type="Pfam" id="PF04420">
    <property type="entry name" value="CHD5"/>
    <property type="match status" value="1"/>
</dbReference>
<proteinExistence type="inferred from homology"/>
<feature type="compositionally biased region" description="Basic and acidic residues" evidence="9">
    <location>
        <begin position="217"/>
        <end position="226"/>
    </location>
</feature>
<evidence type="ECO:0000313" key="12">
    <source>
        <dbReference type="Proteomes" id="UP000311382"/>
    </source>
</evidence>
<feature type="signal peptide" evidence="10">
    <location>
        <begin position="1"/>
        <end position="22"/>
    </location>
</feature>
<keyword evidence="10" id="KW-0732">Signal</keyword>
<feature type="chain" id="PRO_5023129441" evidence="10">
    <location>
        <begin position="23"/>
        <end position="226"/>
    </location>
</feature>
<dbReference type="GO" id="GO:0071816">
    <property type="term" value="P:tail-anchored membrane protein insertion into ER membrane"/>
    <property type="evidence" value="ECO:0007669"/>
    <property type="project" value="InterPro"/>
</dbReference>
<dbReference type="GO" id="GO:0043529">
    <property type="term" value="C:GET complex"/>
    <property type="evidence" value="ECO:0007669"/>
    <property type="project" value="InterPro"/>
</dbReference>
<dbReference type="GO" id="GO:0043495">
    <property type="term" value="F:protein-membrane adaptor activity"/>
    <property type="evidence" value="ECO:0007669"/>
    <property type="project" value="TreeGrafter"/>
</dbReference>
<dbReference type="InterPro" id="IPR028945">
    <property type="entry name" value="Get1"/>
</dbReference>
<evidence type="ECO:0000256" key="5">
    <source>
        <dbReference type="ARBA" id="ARBA00022824"/>
    </source>
</evidence>
<comment type="similarity">
    <text evidence="2 8">Belongs to the WRB/GET1 family.</text>
</comment>
<evidence type="ECO:0000256" key="9">
    <source>
        <dbReference type="SAM" id="MobiDB-lite"/>
    </source>
</evidence>
<dbReference type="GO" id="GO:0005789">
    <property type="term" value="C:endoplasmic reticulum membrane"/>
    <property type="evidence" value="ECO:0007669"/>
    <property type="project" value="UniProtKB-SubCell"/>
</dbReference>
<evidence type="ECO:0000256" key="4">
    <source>
        <dbReference type="ARBA" id="ARBA00022692"/>
    </source>
</evidence>
<dbReference type="AlphaFoldDB" id="A0A5C5FY98"/>
<dbReference type="InterPro" id="IPR029012">
    <property type="entry name" value="Helix_hairpin_bin_sf"/>
</dbReference>
<keyword evidence="6 8" id="KW-1133">Transmembrane helix</keyword>
<evidence type="ECO:0000256" key="10">
    <source>
        <dbReference type="SAM" id="SignalP"/>
    </source>
</evidence>
<comment type="caution">
    <text evidence="8">Lacks conserved residue(s) required for the propagation of feature annotation.</text>
</comment>
<organism evidence="11 12">
    <name type="scientific">Rhodotorula diobovata</name>
    <dbReference type="NCBI Taxonomy" id="5288"/>
    <lineage>
        <taxon>Eukaryota</taxon>
        <taxon>Fungi</taxon>
        <taxon>Dikarya</taxon>
        <taxon>Basidiomycota</taxon>
        <taxon>Pucciniomycotina</taxon>
        <taxon>Microbotryomycetes</taxon>
        <taxon>Sporidiobolales</taxon>
        <taxon>Sporidiobolaceae</taxon>
        <taxon>Rhodotorula</taxon>
    </lineage>
</organism>
<dbReference type="InterPro" id="IPR027538">
    <property type="entry name" value="Get1_fungi"/>
</dbReference>
<sequence length="226" mass="24682">MELALLFFLSALVVTLIDWVGSDSLASLFYAPFAPAGHSTRANKAEILDLRAQLAATSSQDEFSKWARLRRKLDKAVQDLEATTANTSAHRTQFNKSFKSALWVVTTVAPFVVSSWHRKSPVFWLPRGWFGPLGWWLSFPSAPAGAVAVSVWTMACRRTLSSVKTAVVALVPTPEERTAEQLAKAQAQAQAQAQGTKDKGEVPVAQEKVKVGVTARGSEEKVKDEL</sequence>
<feature type="topological domain" description="Cytoplasmic" evidence="8">
    <location>
        <begin position="164"/>
        <end position="226"/>
    </location>
</feature>
<evidence type="ECO:0000256" key="7">
    <source>
        <dbReference type="ARBA" id="ARBA00023136"/>
    </source>
</evidence>
<dbReference type="OrthoDB" id="69461at2759"/>
<evidence type="ECO:0000256" key="8">
    <source>
        <dbReference type="HAMAP-Rule" id="MF_03113"/>
    </source>
</evidence>
<dbReference type="Proteomes" id="UP000311382">
    <property type="component" value="Unassembled WGS sequence"/>
</dbReference>
<evidence type="ECO:0000256" key="3">
    <source>
        <dbReference type="ARBA" id="ARBA00022448"/>
    </source>
</evidence>
<evidence type="ECO:0000256" key="2">
    <source>
        <dbReference type="ARBA" id="ARBA00010799"/>
    </source>
</evidence>
<evidence type="ECO:0000256" key="1">
    <source>
        <dbReference type="ARBA" id="ARBA00004477"/>
    </source>
</evidence>
<feature type="topological domain" description="Lumenal" evidence="8">
    <location>
        <begin position="1"/>
        <end position="3"/>
    </location>
</feature>
<comment type="subcellular location">
    <subcellularLocation>
        <location evidence="1">Endoplasmic reticulum membrane</location>
        <topology evidence="1">Multi-pass membrane protein</topology>
    </subcellularLocation>
</comment>
<feature type="region of interest" description="Disordered" evidence="9">
    <location>
        <begin position="190"/>
        <end position="226"/>
    </location>
</feature>
<gene>
    <name evidence="8" type="primary">GET1</name>
    <name evidence="11" type="ORF">DMC30DRAFT_411465</name>
</gene>
<dbReference type="PANTHER" id="PTHR42650">
    <property type="entry name" value="TAIL-ANCHORED PROTEIN INSERTION RECEPTOR WRB"/>
    <property type="match status" value="1"/>
</dbReference>
<reference evidence="11 12" key="1">
    <citation type="submission" date="2019-03" db="EMBL/GenBank/DDBJ databases">
        <title>Rhodosporidium diobovatum UCD-FST 08-225 genome sequencing, assembly, and annotation.</title>
        <authorList>
            <person name="Fakankun I.U."/>
            <person name="Fristensky B."/>
            <person name="Levin D.B."/>
        </authorList>
    </citation>
    <scope>NUCLEOTIDE SEQUENCE [LARGE SCALE GENOMIC DNA]</scope>
    <source>
        <strain evidence="11 12">UCD-FST 08-225</strain>
    </source>
</reference>
<evidence type="ECO:0000256" key="6">
    <source>
        <dbReference type="ARBA" id="ARBA00022989"/>
    </source>
</evidence>
<name>A0A5C5FY98_9BASI</name>
<keyword evidence="4 8" id="KW-0812">Transmembrane</keyword>
<comment type="caution">
    <text evidence="11">The sequence shown here is derived from an EMBL/GenBank/DDBJ whole genome shotgun (WGS) entry which is preliminary data.</text>
</comment>
<keyword evidence="3 8" id="KW-0813">Transport</keyword>
<dbReference type="STRING" id="5288.A0A5C5FY98"/>
<dbReference type="HAMAP" id="MF_03113">
    <property type="entry name" value="Get1"/>
    <property type="match status" value="1"/>
</dbReference>
<keyword evidence="5 8" id="KW-0256">Endoplasmic reticulum</keyword>
<dbReference type="PANTHER" id="PTHR42650:SF1">
    <property type="entry name" value="GUIDED ENTRY OF TAIL-ANCHORED PROTEINS FACTOR 1"/>
    <property type="match status" value="1"/>
</dbReference>
<keyword evidence="7 8" id="KW-0472">Membrane</keyword>